<feature type="compositionally biased region" description="Basic and acidic residues" evidence="5">
    <location>
        <begin position="168"/>
        <end position="190"/>
    </location>
</feature>
<evidence type="ECO:0000313" key="8">
    <source>
        <dbReference type="Proteomes" id="UP000775547"/>
    </source>
</evidence>
<evidence type="ECO:0000256" key="4">
    <source>
        <dbReference type="PROSITE-ProRule" id="PRU00175"/>
    </source>
</evidence>
<accession>A0A9P7GCV7</accession>
<feature type="region of interest" description="Disordered" evidence="5">
    <location>
        <begin position="94"/>
        <end position="138"/>
    </location>
</feature>
<evidence type="ECO:0000256" key="5">
    <source>
        <dbReference type="SAM" id="MobiDB-lite"/>
    </source>
</evidence>
<evidence type="ECO:0000313" key="7">
    <source>
        <dbReference type="EMBL" id="KAG5648204.1"/>
    </source>
</evidence>
<dbReference type="AlphaFoldDB" id="A0A9P7GCV7"/>
<evidence type="ECO:0000259" key="6">
    <source>
        <dbReference type="PROSITE" id="PS50089"/>
    </source>
</evidence>
<evidence type="ECO:0000256" key="2">
    <source>
        <dbReference type="ARBA" id="ARBA00022771"/>
    </source>
</evidence>
<dbReference type="OrthoDB" id="6105938at2759"/>
<feature type="compositionally biased region" description="Polar residues" evidence="5">
    <location>
        <begin position="54"/>
        <end position="63"/>
    </location>
</feature>
<feature type="region of interest" description="Disordered" evidence="5">
    <location>
        <begin position="1"/>
        <end position="64"/>
    </location>
</feature>
<keyword evidence="2 4" id="KW-0863">Zinc-finger</keyword>
<name>A0A9P7GCV7_9AGAR</name>
<keyword evidence="1" id="KW-0479">Metal-binding</keyword>
<feature type="compositionally biased region" description="Low complexity" evidence="5">
    <location>
        <begin position="33"/>
        <end position="42"/>
    </location>
</feature>
<keyword evidence="3" id="KW-0862">Zinc</keyword>
<dbReference type="SUPFAM" id="SSF57850">
    <property type="entry name" value="RING/U-box"/>
    <property type="match status" value="1"/>
</dbReference>
<dbReference type="InterPro" id="IPR018957">
    <property type="entry name" value="Znf_C3HC4_RING-type"/>
</dbReference>
<dbReference type="PROSITE" id="PS50089">
    <property type="entry name" value="ZF_RING_2"/>
    <property type="match status" value="1"/>
</dbReference>
<proteinExistence type="predicted"/>
<dbReference type="Gene3D" id="3.30.40.10">
    <property type="entry name" value="Zinc/RING finger domain, C3HC4 (zinc finger)"/>
    <property type="match status" value="1"/>
</dbReference>
<dbReference type="Pfam" id="PF00097">
    <property type="entry name" value="zf-C3HC4"/>
    <property type="match status" value="1"/>
</dbReference>
<reference evidence="7" key="2">
    <citation type="submission" date="2021-10" db="EMBL/GenBank/DDBJ databases">
        <title>Phylogenomics reveals ancestral predisposition of the termite-cultivated fungus Termitomyces towards a domesticated lifestyle.</title>
        <authorList>
            <person name="Auxier B."/>
            <person name="Grum-Grzhimaylo A."/>
            <person name="Cardenas M.E."/>
            <person name="Lodge J.D."/>
            <person name="Laessoe T."/>
            <person name="Pedersen O."/>
            <person name="Smith M.E."/>
            <person name="Kuyper T.W."/>
            <person name="Franco-Molano E.A."/>
            <person name="Baroni T.J."/>
            <person name="Aanen D.K."/>
        </authorList>
    </citation>
    <scope>NUCLEOTIDE SEQUENCE</scope>
    <source>
        <strain evidence="7">AP01</strain>
        <tissue evidence="7">Mycelium</tissue>
    </source>
</reference>
<feature type="domain" description="RING-type" evidence="6">
    <location>
        <begin position="227"/>
        <end position="272"/>
    </location>
</feature>
<feature type="region of interest" description="Disordered" evidence="5">
    <location>
        <begin position="153"/>
        <end position="210"/>
    </location>
</feature>
<keyword evidence="8" id="KW-1185">Reference proteome</keyword>
<reference evidence="7" key="1">
    <citation type="submission" date="2020-07" db="EMBL/GenBank/DDBJ databases">
        <authorList>
            <person name="Nieuwenhuis M."/>
            <person name="Van De Peppel L.J.J."/>
        </authorList>
    </citation>
    <scope>NUCLEOTIDE SEQUENCE</scope>
    <source>
        <strain evidence="7">AP01</strain>
        <tissue evidence="7">Mycelium</tissue>
    </source>
</reference>
<gene>
    <name evidence="7" type="ORF">DXG03_006159</name>
</gene>
<dbReference type="EMBL" id="JABCKV010000004">
    <property type="protein sequence ID" value="KAG5648204.1"/>
    <property type="molecule type" value="Genomic_DNA"/>
</dbReference>
<sequence length="321" mass="34084">MSEDEFDNIPDEFAGVEGVDWGELLSAPPPPSSLADASPLEATSHEAIGLPSGRSPTTSSTHYSCDDEVLDPAFLLELDAVEESILLAEVGPSTAQDTHVYSASGAAQPDDNGTVLASGTGAPSPFPQVDDSSAQSSTRIDYHSRFFSDAVATLRPPPASSSSRQLPKLKEGEKDESPLRAADVQKRPRAETPLPTTPSQSKKGKSKAEGNEGVLRVLSGFEDELTCPICSDIFVAAHLGNPCGHSFCGECGWNWKLKCAKLGNPNSCSICRTVLSGDMPMISNFAMDNTIEKHIAALGESGRVEWKPGGTSYADWMARKE</sequence>
<dbReference type="GO" id="GO:0008270">
    <property type="term" value="F:zinc ion binding"/>
    <property type="evidence" value="ECO:0007669"/>
    <property type="project" value="UniProtKB-KW"/>
</dbReference>
<dbReference type="Proteomes" id="UP000775547">
    <property type="component" value="Unassembled WGS sequence"/>
</dbReference>
<comment type="caution">
    <text evidence="7">The sequence shown here is derived from an EMBL/GenBank/DDBJ whole genome shotgun (WGS) entry which is preliminary data.</text>
</comment>
<protein>
    <recommendedName>
        <fullName evidence="6">RING-type domain-containing protein</fullName>
    </recommendedName>
</protein>
<organism evidence="7 8">
    <name type="scientific">Asterophora parasitica</name>
    <dbReference type="NCBI Taxonomy" id="117018"/>
    <lineage>
        <taxon>Eukaryota</taxon>
        <taxon>Fungi</taxon>
        <taxon>Dikarya</taxon>
        <taxon>Basidiomycota</taxon>
        <taxon>Agaricomycotina</taxon>
        <taxon>Agaricomycetes</taxon>
        <taxon>Agaricomycetidae</taxon>
        <taxon>Agaricales</taxon>
        <taxon>Tricholomatineae</taxon>
        <taxon>Lyophyllaceae</taxon>
        <taxon>Asterophora</taxon>
    </lineage>
</organism>
<dbReference type="InterPro" id="IPR001841">
    <property type="entry name" value="Znf_RING"/>
</dbReference>
<evidence type="ECO:0000256" key="3">
    <source>
        <dbReference type="ARBA" id="ARBA00022833"/>
    </source>
</evidence>
<dbReference type="InterPro" id="IPR013083">
    <property type="entry name" value="Znf_RING/FYVE/PHD"/>
</dbReference>
<evidence type="ECO:0000256" key="1">
    <source>
        <dbReference type="ARBA" id="ARBA00022723"/>
    </source>
</evidence>
<feature type="compositionally biased region" description="Acidic residues" evidence="5">
    <location>
        <begin position="1"/>
        <end position="10"/>
    </location>
</feature>